<proteinExistence type="predicted"/>
<reference evidence="2" key="2">
    <citation type="submission" date="2020-09" db="EMBL/GenBank/DDBJ databases">
        <authorList>
            <person name="Sun Q."/>
            <person name="Ohkuma M."/>
        </authorList>
    </citation>
    <scope>NUCLEOTIDE SEQUENCE</scope>
    <source>
        <strain evidence="2">JCM 3313</strain>
    </source>
</reference>
<sequence length="102" mass="11193">MTCFTGIDPPERLEPPRRGIRLCDESLDGPPPWPSDETRSGCYSPLGTPTGRSRVLVARLRRRVGRPPPKRAETSYVGGALRRSDSCDADGAMPAFTQPQQL</sequence>
<feature type="region of interest" description="Disordered" evidence="1">
    <location>
        <begin position="24"/>
        <end position="102"/>
    </location>
</feature>
<protein>
    <submittedName>
        <fullName evidence="2">Uncharacterized protein</fullName>
    </submittedName>
</protein>
<keyword evidence="3" id="KW-1185">Reference proteome</keyword>
<name>A0A918AQY1_9PSEU</name>
<dbReference type="Proteomes" id="UP000639606">
    <property type="component" value="Unassembled WGS sequence"/>
</dbReference>
<evidence type="ECO:0000313" key="2">
    <source>
        <dbReference type="EMBL" id="GGP72109.1"/>
    </source>
</evidence>
<evidence type="ECO:0000256" key="1">
    <source>
        <dbReference type="SAM" id="MobiDB-lite"/>
    </source>
</evidence>
<evidence type="ECO:0000313" key="3">
    <source>
        <dbReference type="Proteomes" id="UP000639606"/>
    </source>
</evidence>
<reference evidence="2" key="1">
    <citation type="journal article" date="2014" name="Int. J. Syst. Evol. Microbiol.">
        <title>Complete genome sequence of Corynebacterium casei LMG S-19264T (=DSM 44701T), isolated from a smear-ripened cheese.</title>
        <authorList>
            <consortium name="US DOE Joint Genome Institute (JGI-PGF)"/>
            <person name="Walter F."/>
            <person name="Albersmeier A."/>
            <person name="Kalinowski J."/>
            <person name="Ruckert C."/>
        </authorList>
    </citation>
    <scope>NUCLEOTIDE SEQUENCE</scope>
    <source>
        <strain evidence="2">JCM 3313</strain>
    </source>
</reference>
<dbReference type="AlphaFoldDB" id="A0A918AQY1"/>
<accession>A0A918AQY1</accession>
<dbReference type="EMBL" id="BMRG01000012">
    <property type="protein sequence ID" value="GGP72109.1"/>
    <property type="molecule type" value="Genomic_DNA"/>
</dbReference>
<gene>
    <name evidence="2" type="ORF">GCM10010185_51880</name>
</gene>
<organism evidence="2 3">
    <name type="scientific">Saccharothrix coeruleofusca</name>
    <dbReference type="NCBI Taxonomy" id="33919"/>
    <lineage>
        <taxon>Bacteria</taxon>
        <taxon>Bacillati</taxon>
        <taxon>Actinomycetota</taxon>
        <taxon>Actinomycetes</taxon>
        <taxon>Pseudonocardiales</taxon>
        <taxon>Pseudonocardiaceae</taxon>
        <taxon>Saccharothrix</taxon>
    </lineage>
</organism>
<comment type="caution">
    <text evidence="2">The sequence shown here is derived from an EMBL/GenBank/DDBJ whole genome shotgun (WGS) entry which is preliminary data.</text>
</comment>
<feature type="compositionally biased region" description="Basic residues" evidence="1">
    <location>
        <begin position="59"/>
        <end position="69"/>
    </location>
</feature>